<reference evidence="5" key="1">
    <citation type="submission" date="2019-04" db="EMBL/GenBank/DDBJ databases">
        <authorList>
            <person name="Alioto T."/>
            <person name="Alioto T."/>
        </authorList>
    </citation>
    <scope>NUCLEOTIDE SEQUENCE [LARGE SCALE GENOMIC DNA]</scope>
</reference>
<keyword evidence="2" id="KW-0333">Golgi apparatus</keyword>
<name>A0A5E4BLJ1_MARMO</name>
<feature type="coiled-coil region" evidence="4">
    <location>
        <begin position="353"/>
        <end position="563"/>
    </location>
</feature>
<dbReference type="Proteomes" id="UP000335636">
    <property type="component" value="Unassembled WGS sequence"/>
</dbReference>
<evidence type="ECO:0000256" key="1">
    <source>
        <dbReference type="ARBA" id="ARBA00004555"/>
    </source>
</evidence>
<dbReference type="AlphaFoldDB" id="A0A5E4BLJ1"/>
<feature type="coiled-coil region" evidence="4">
    <location>
        <begin position="274"/>
        <end position="328"/>
    </location>
</feature>
<evidence type="ECO:0000313" key="5">
    <source>
        <dbReference type="EMBL" id="VTJ69920.1"/>
    </source>
</evidence>
<dbReference type="EMBL" id="CABDUW010000483">
    <property type="protein sequence ID" value="VTJ69920.1"/>
    <property type="molecule type" value="Genomic_DNA"/>
</dbReference>
<gene>
    <name evidence="5" type="ORF">MONAX_5E007170</name>
</gene>
<dbReference type="PANTHER" id="PTHR18921:SF2">
    <property type="entry name" value="THYROID RECEPTOR-INTERACTING PROTEIN 11"/>
    <property type="match status" value="1"/>
</dbReference>
<organism evidence="5 6">
    <name type="scientific">Marmota monax</name>
    <name type="common">Woodchuck</name>
    <dbReference type="NCBI Taxonomy" id="9995"/>
    <lineage>
        <taxon>Eukaryota</taxon>
        <taxon>Metazoa</taxon>
        <taxon>Chordata</taxon>
        <taxon>Craniata</taxon>
        <taxon>Vertebrata</taxon>
        <taxon>Euteleostomi</taxon>
        <taxon>Mammalia</taxon>
        <taxon>Eutheria</taxon>
        <taxon>Euarchontoglires</taxon>
        <taxon>Glires</taxon>
        <taxon>Rodentia</taxon>
        <taxon>Sciuromorpha</taxon>
        <taxon>Sciuridae</taxon>
        <taxon>Xerinae</taxon>
        <taxon>Marmotini</taxon>
        <taxon>Marmota</taxon>
    </lineage>
</organism>
<feature type="coiled-coil region" evidence="4">
    <location>
        <begin position="54"/>
        <end position="81"/>
    </location>
</feature>
<dbReference type="PANTHER" id="PTHR18921">
    <property type="entry name" value="MYOSIN HEAVY CHAIN - RELATED"/>
    <property type="match status" value="1"/>
</dbReference>
<dbReference type="GO" id="GO:0031267">
    <property type="term" value="F:small GTPase binding"/>
    <property type="evidence" value="ECO:0007669"/>
    <property type="project" value="TreeGrafter"/>
</dbReference>
<comment type="subcellular location">
    <subcellularLocation>
        <location evidence="1">Golgi apparatus</location>
    </subcellularLocation>
</comment>
<evidence type="ECO:0000256" key="2">
    <source>
        <dbReference type="ARBA" id="ARBA00023034"/>
    </source>
</evidence>
<feature type="coiled-coil region" evidence="4">
    <location>
        <begin position="675"/>
        <end position="867"/>
    </location>
</feature>
<dbReference type="GO" id="GO:0007030">
    <property type="term" value="P:Golgi organization"/>
    <property type="evidence" value="ECO:0007669"/>
    <property type="project" value="TreeGrafter"/>
</dbReference>
<sequence length="963" mass="111307">MALQEQMLSLQSAAQSVPSEAGGVPATSAPCSFGYGLSHHFSTFCDDAKDFSNIISSQKEINRLKNEVSRLECEVGHWRRNTQAQRTNDSDQSEISKLYHTIKVLEQNRSQDMDHHQHEMSVLQNAHQQKLAELNHQHKQESYDYEGRIAELEKLLHQGDSGVTVTDESQVWEMQNTIQVLQTEKLESTRRIKELEDTIKVIKKKLSSAEHDRDVLKREKEQLSVEKRQIIEECENLKVECSKLQPSVMEQSHPATEKGTISPQSSSVGEVLRIQQALSDAENEKMSLSSLKQDTSLAEDNLKLQMHVQVLEKEKSLLSQEKEELQISLCKLSWEYEVIKSSASTDMNLNVQIHDLTLNLDAKEQELNESINEKEMLIAELEKLDNENQEATKHMNLIIDELSKQQNEGDGLITKLKQDLDDKKERVHQFEEDKTDITKELHVEKEKLTESALSLRDLHLTKQKLEDKVEDLVNQLSQSQKSSLNIQQENLELKEYISQKEEELCRVQNELRHAVNEDSHFKDDLLKEGEVEITNLKQNLAEVEQLNENLKKVAFDLKMENDKLISACEDVRHQLEESIAGNNQISLEKDTIMETLKTEKEQIEVELCQAKKKLLEEANNYRQTIQELSNVCNCNTSALQLEQEHVVQLSQEKDFEIAGLKKNIEQMATDQKETKEMLASRLEEQKQLMQLINEKEIFIGQLKQESSALQKDLDKCSQALKQNETLRQTIEGKDRSLSSMKEENSHLQEELERLREQQNRVGAVVEPQTLDSITELESEVSQLNIIKNHLEEEVTHHQKVIEDQNQSQMQLLQSLQEQKEEMDKLKYQYEQMKAAHTQLFFKKDKEIKNLQKTIEQIKAQGHEERQDIQTENADSFPETKVKSLNIENGSENHAICKAKMEKFVERIKEQILEIQLCNSKNVSLTKQIDQLSKDEVEKLTQIIQQKDVERRALCARMSPVSYT</sequence>
<evidence type="ECO:0000256" key="4">
    <source>
        <dbReference type="SAM" id="Coils"/>
    </source>
</evidence>
<evidence type="ECO:0000256" key="3">
    <source>
        <dbReference type="ARBA" id="ARBA00023054"/>
    </source>
</evidence>
<evidence type="ECO:0000313" key="6">
    <source>
        <dbReference type="Proteomes" id="UP000335636"/>
    </source>
</evidence>
<keyword evidence="6" id="KW-1185">Reference proteome</keyword>
<dbReference type="GO" id="GO:0005794">
    <property type="term" value="C:Golgi apparatus"/>
    <property type="evidence" value="ECO:0007669"/>
    <property type="project" value="UniProtKB-SubCell"/>
</dbReference>
<protein>
    <submittedName>
        <fullName evidence="5">Uncharacterized protein</fullName>
    </submittedName>
</protein>
<feature type="coiled-coil region" evidence="4">
    <location>
        <begin position="178"/>
        <end position="240"/>
    </location>
</feature>
<accession>A0A5E4BLJ1</accession>
<proteinExistence type="predicted"/>
<dbReference type="GO" id="GO:0006888">
    <property type="term" value="P:endoplasmic reticulum to Golgi vesicle-mediated transport"/>
    <property type="evidence" value="ECO:0007669"/>
    <property type="project" value="TreeGrafter"/>
</dbReference>
<keyword evidence="3 4" id="KW-0175">Coiled coil</keyword>
<comment type="caution">
    <text evidence="5">The sequence shown here is derived from an EMBL/GenBank/DDBJ whole genome shotgun (WGS) entry which is preliminary data.</text>
</comment>